<proteinExistence type="predicted"/>
<keyword evidence="1" id="KW-0433">Leucine-rich repeat</keyword>
<evidence type="ECO:0000256" key="6">
    <source>
        <dbReference type="ARBA" id="ARBA00023136"/>
    </source>
</evidence>
<dbReference type="Gene3D" id="3.80.10.10">
    <property type="entry name" value="Ribonuclease Inhibitor"/>
    <property type="match status" value="1"/>
</dbReference>
<dbReference type="Proteomes" id="UP000008311">
    <property type="component" value="Unassembled WGS sequence"/>
</dbReference>
<evidence type="ECO:0000256" key="2">
    <source>
        <dbReference type="ARBA" id="ARBA00022692"/>
    </source>
</evidence>
<name>B9SQR2_RICCO</name>
<dbReference type="EMBL" id="EQ974089">
    <property type="protein sequence ID" value="EEF34089.1"/>
    <property type="molecule type" value="Genomic_DNA"/>
</dbReference>
<organism evidence="9 10">
    <name type="scientific">Ricinus communis</name>
    <name type="common">Castor bean</name>
    <dbReference type="NCBI Taxonomy" id="3988"/>
    <lineage>
        <taxon>Eukaryota</taxon>
        <taxon>Viridiplantae</taxon>
        <taxon>Streptophyta</taxon>
        <taxon>Embryophyta</taxon>
        <taxon>Tracheophyta</taxon>
        <taxon>Spermatophyta</taxon>
        <taxon>Magnoliopsida</taxon>
        <taxon>eudicotyledons</taxon>
        <taxon>Gunneridae</taxon>
        <taxon>Pentapetalae</taxon>
        <taxon>rosids</taxon>
        <taxon>fabids</taxon>
        <taxon>Malpighiales</taxon>
        <taxon>Euphorbiaceae</taxon>
        <taxon>Acalyphoideae</taxon>
        <taxon>Acalypheae</taxon>
        <taxon>Ricinus</taxon>
    </lineage>
</organism>
<dbReference type="InterPro" id="IPR032675">
    <property type="entry name" value="LRR_dom_sf"/>
</dbReference>
<keyword evidence="2" id="KW-0812">Transmembrane</keyword>
<dbReference type="eggNOG" id="ENOG502QQVC">
    <property type="taxonomic scope" value="Eukaryota"/>
</dbReference>
<evidence type="ECO:0000256" key="1">
    <source>
        <dbReference type="ARBA" id="ARBA00022614"/>
    </source>
</evidence>
<feature type="domain" description="Leucine-rich repeat-containing N-terminal plant-type" evidence="8">
    <location>
        <begin position="30"/>
        <end position="73"/>
    </location>
</feature>
<keyword evidence="6" id="KW-0472">Membrane</keyword>
<dbReference type="InParanoid" id="B9SQR2"/>
<reference evidence="10" key="1">
    <citation type="journal article" date="2010" name="Nat. Biotechnol.">
        <title>Draft genome sequence of the oilseed species Ricinus communis.</title>
        <authorList>
            <person name="Chan A.P."/>
            <person name="Crabtree J."/>
            <person name="Zhao Q."/>
            <person name="Lorenzi H."/>
            <person name="Orvis J."/>
            <person name="Puiu D."/>
            <person name="Melake-Berhan A."/>
            <person name="Jones K.M."/>
            <person name="Redman J."/>
            <person name="Chen G."/>
            <person name="Cahoon E.B."/>
            <person name="Gedil M."/>
            <person name="Stanke M."/>
            <person name="Haas B.J."/>
            <person name="Wortman J.R."/>
            <person name="Fraser-Liggett C.M."/>
            <person name="Ravel J."/>
            <person name="Rabinowicz P.D."/>
        </authorList>
    </citation>
    <scope>NUCLEOTIDE SEQUENCE [LARGE SCALE GENOMIC DNA]</scope>
    <source>
        <strain evidence="10">cv. Hale</strain>
    </source>
</reference>
<dbReference type="SUPFAM" id="SSF52058">
    <property type="entry name" value="L domain-like"/>
    <property type="match status" value="1"/>
</dbReference>
<dbReference type="GO" id="GO:0012505">
    <property type="term" value="C:endomembrane system"/>
    <property type="evidence" value="ECO:0007669"/>
    <property type="project" value="UniProtKB-SubCell"/>
</dbReference>
<evidence type="ECO:0000313" key="9">
    <source>
        <dbReference type="EMBL" id="EEF34089.1"/>
    </source>
</evidence>
<dbReference type="FunFam" id="3.80.10.10:FF:000129">
    <property type="entry name" value="Leucine-rich repeat receptor-like kinase"/>
    <property type="match status" value="1"/>
</dbReference>
<dbReference type="PANTHER" id="PTHR46084:SF4">
    <property type="entry name" value="PROTEIN KINASE DOMAIN-CONTAINING PROTEIN"/>
    <property type="match status" value="1"/>
</dbReference>
<evidence type="ECO:0000256" key="3">
    <source>
        <dbReference type="ARBA" id="ARBA00022729"/>
    </source>
</evidence>
<keyword evidence="10" id="KW-1185">Reference proteome</keyword>
<dbReference type="PANTHER" id="PTHR46084">
    <property type="entry name" value="PROTEIN MALE DISCOVERER 2"/>
    <property type="match status" value="1"/>
</dbReference>
<keyword evidence="5" id="KW-1133">Transmembrane helix</keyword>
<keyword evidence="3" id="KW-0732">Signal</keyword>
<dbReference type="STRING" id="3988.B9SQR2"/>
<dbReference type="InterPro" id="IPR013210">
    <property type="entry name" value="LRR_N_plant-typ"/>
</dbReference>
<comment type="subcellular location">
    <subcellularLocation>
        <location evidence="7">Endomembrane system</location>
        <topology evidence="7">Single-pass type I membrane protein</topology>
    </subcellularLocation>
</comment>
<sequence length="141" mass="15893">MDKKNWKFSRFGVLLLFFLYHNLIVCCSLSEEGLALLKFKERIESDPFGSLTNWKDDGGGVIDHCSWFGVECSDGKVVILNLKDLCLRGTLSPELRKLVRIKSIILRNNSFTGMVPEGIGELKELEVLDLGYNNFYGPAST</sequence>
<evidence type="ECO:0000313" key="10">
    <source>
        <dbReference type="Proteomes" id="UP000008311"/>
    </source>
</evidence>
<dbReference type="Pfam" id="PF00560">
    <property type="entry name" value="LRR_1"/>
    <property type="match status" value="1"/>
</dbReference>
<dbReference type="AlphaFoldDB" id="B9SQR2"/>
<dbReference type="Pfam" id="PF08263">
    <property type="entry name" value="LRRNT_2"/>
    <property type="match status" value="1"/>
</dbReference>
<accession>B9SQR2</accession>
<evidence type="ECO:0000256" key="4">
    <source>
        <dbReference type="ARBA" id="ARBA00022737"/>
    </source>
</evidence>
<gene>
    <name evidence="9" type="ORF">RCOM_0839790</name>
</gene>
<evidence type="ECO:0000256" key="5">
    <source>
        <dbReference type="ARBA" id="ARBA00022989"/>
    </source>
</evidence>
<evidence type="ECO:0000259" key="8">
    <source>
        <dbReference type="Pfam" id="PF08263"/>
    </source>
</evidence>
<protein>
    <recommendedName>
        <fullName evidence="8">Leucine-rich repeat-containing N-terminal plant-type domain-containing protein</fullName>
    </recommendedName>
</protein>
<dbReference type="InterPro" id="IPR001611">
    <property type="entry name" value="Leu-rich_rpt"/>
</dbReference>
<evidence type="ECO:0000256" key="7">
    <source>
        <dbReference type="ARBA" id="ARBA00046288"/>
    </source>
</evidence>
<keyword evidence="4" id="KW-0677">Repeat</keyword>